<evidence type="ECO:0000259" key="1">
    <source>
        <dbReference type="Pfam" id="PF00425"/>
    </source>
</evidence>
<organism evidence="3 4">
    <name type="scientific">Paenibacillus thermoaerophilus</name>
    <dbReference type="NCBI Taxonomy" id="1215385"/>
    <lineage>
        <taxon>Bacteria</taxon>
        <taxon>Bacillati</taxon>
        <taxon>Bacillota</taxon>
        <taxon>Bacilli</taxon>
        <taxon>Bacillales</taxon>
        <taxon>Paenibacillaceae</taxon>
        <taxon>Paenibacillus</taxon>
    </lineage>
</organism>
<dbReference type="Gene3D" id="3.60.120.10">
    <property type="entry name" value="Anthranilate synthase"/>
    <property type="match status" value="1"/>
</dbReference>
<reference evidence="4" key="1">
    <citation type="journal article" date="2019" name="Int. J. Syst. Evol. Microbiol.">
        <title>The Global Catalogue of Microorganisms (GCM) 10K type strain sequencing project: providing services to taxonomists for standard genome sequencing and annotation.</title>
        <authorList>
            <consortium name="The Broad Institute Genomics Platform"/>
            <consortium name="The Broad Institute Genome Sequencing Center for Infectious Disease"/>
            <person name="Wu L."/>
            <person name="Ma J."/>
        </authorList>
    </citation>
    <scope>NUCLEOTIDE SEQUENCE [LARGE SCALE GENOMIC DNA]</scope>
    <source>
        <strain evidence="4">JCM 18657</strain>
    </source>
</reference>
<proteinExistence type="predicted"/>
<sequence length="524" mass="58912">MEMTPYSRWIEWIGQGYRHLPYVSVRPCEEGCPVVWLKLLEQAGESVFVLESGKSGRYTYVGFGPSGLIRGKGRETVVTERGEDGQWHSRQQSGDPLETVRRWLERWKTPRVPGAPKFIGGAVGYWSYDLGRSIERMPEFAEDDLDIPDYEWMRMDRVWIYDREQQLLYTAVHANAAGAGADELARLHAETAAAASDMSAMWKRWSEQAESDPLLGKLEAEAAKADEEGLHFDVESLPGLGTAFPKERFVEAVRRIQDYIAQGDVFQVNLSVRQHRKLSASPPLIYEALRRVNPSPYMGYLRMPGLELVSGSPELLVRLVDGVIEARPIAGTRRRGESAGDDERLERELRTTEKEVAEHIMLVDLLRNDIGRVAQYGSVKVPELMTVERYSHVMHLVSHVEGRIAEGRGAFDVIRAVFPGGTITGAPKIRTMEIIEELEPVRRGPYTGSIGWIDYNGDMELNIIIRTLVVREGTGYIQAGAGIVIDSLPEREYKECLNKARAMWKAVRLAEAVEAGDEGRGAER</sequence>
<feature type="domain" description="Anthranilate synthase component I N-terminal" evidence="2">
    <location>
        <begin position="42"/>
        <end position="169"/>
    </location>
</feature>
<evidence type="ECO:0000259" key="2">
    <source>
        <dbReference type="Pfam" id="PF04715"/>
    </source>
</evidence>
<keyword evidence="4" id="KW-1185">Reference proteome</keyword>
<dbReference type="InterPro" id="IPR015890">
    <property type="entry name" value="Chorismate_C"/>
</dbReference>
<comment type="caution">
    <text evidence="3">The sequence shown here is derived from an EMBL/GenBank/DDBJ whole genome shotgun (WGS) entry which is preliminary data.</text>
</comment>
<feature type="domain" description="Chorismate-utilising enzyme C-terminal" evidence="1">
    <location>
        <begin position="246"/>
        <end position="499"/>
    </location>
</feature>
<dbReference type="SUPFAM" id="SSF56322">
    <property type="entry name" value="ADC synthase"/>
    <property type="match status" value="1"/>
</dbReference>
<accession>A0ABW2UYE1</accession>
<dbReference type="Pfam" id="PF00425">
    <property type="entry name" value="Chorismate_bind"/>
    <property type="match status" value="1"/>
</dbReference>
<protein>
    <submittedName>
        <fullName evidence="3">Anthranilate synthase component I family protein</fullName>
    </submittedName>
</protein>
<dbReference type="Proteomes" id="UP001596528">
    <property type="component" value="Unassembled WGS sequence"/>
</dbReference>
<evidence type="ECO:0000313" key="3">
    <source>
        <dbReference type="EMBL" id="MFC7748927.1"/>
    </source>
</evidence>
<dbReference type="EMBL" id="JBHTGQ010000005">
    <property type="protein sequence ID" value="MFC7748927.1"/>
    <property type="molecule type" value="Genomic_DNA"/>
</dbReference>
<dbReference type="PANTHER" id="PTHR11236">
    <property type="entry name" value="AMINOBENZOATE/ANTHRANILATE SYNTHASE"/>
    <property type="match status" value="1"/>
</dbReference>
<dbReference type="Pfam" id="PF04715">
    <property type="entry name" value="Anth_synt_I_N"/>
    <property type="match status" value="1"/>
</dbReference>
<dbReference type="RefSeq" id="WP_138790309.1">
    <property type="nucleotide sequence ID" value="NZ_JBHTGQ010000005.1"/>
</dbReference>
<dbReference type="PRINTS" id="PR00095">
    <property type="entry name" value="ANTSNTHASEI"/>
</dbReference>
<dbReference type="InterPro" id="IPR019999">
    <property type="entry name" value="Anth_synth_I-like"/>
</dbReference>
<dbReference type="InterPro" id="IPR005801">
    <property type="entry name" value="ADC_synthase"/>
</dbReference>
<dbReference type="InterPro" id="IPR006805">
    <property type="entry name" value="Anth_synth_I_N"/>
</dbReference>
<gene>
    <name evidence="3" type="ORF">ACFQWB_03060</name>
</gene>
<evidence type="ECO:0000313" key="4">
    <source>
        <dbReference type="Proteomes" id="UP001596528"/>
    </source>
</evidence>
<dbReference type="PANTHER" id="PTHR11236:SF41">
    <property type="entry name" value="AMINODEOXYCHORISMATE SYNTHASE COMPONENT 1"/>
    <property type="match status" value="1"/>
</dbReference>
<name>A0ABW2UYE1_9BACL</name>